<comment type="caution">
    <text evidence="1">The sequence shown here is derived from an EMBL/GenBank/DDBJ whole genome shotgun (WGS) entry which is preliminary data.</text>
</comment>
<dbReference type="EMBL" id="WMBA01000043">
    <property type="protein sequence ID" value="MTD57084.1"/>
    <property type="molecule type" value="Genomic_DNA"/>
</dbReference>
<evidence type="ECO:0000313" key="2">
    <source>
        <dbReference type="Proteomes" id="UP000440096"/>
    </source>
</evidence>
<dbReference type="Proteomes" id="UP000440096">
    <property type="component" value="Unassembled WGS sequence"/>
</dbReference>
<accession>A0A6N7Z7E4</accession>
<protein>
    <recommendedName>
        <fullName evidence="3">WbqC family protein</fullName>
    </recommendedName>
</protein>
<name>A0A6N7Z7E4_9PSEU</name>
<evidence type="ECO:0000313" key="1">
    <source>
        <dbReference type="EMBL" id="MTD57084.1"/>
    </source>
</evidence>
<organism evidence="1 2">
    <name type="scientific">Amycolatopsis pithecellobii</name>
    <dbReference type="NCBI Taxonomy" id="664692"/>
    <lineage>
        <taxon>Bacteria</taxon>
        <taxon>Bacillati</taxon>
        <taxon>Actinomycetota</taxon>
        <taxon>Actinomycetes</taxon>
        <taxon>Pseudonocardiales</taxon>
        <taxon>Pseudonocardiaceae</taxon>
        <taxon>Amycolatopsis</taxon>
    </lineage>
</organism>
<dbReference type="OrthoDB" id="3611744at2"/>
<dbReference type="AlphaFoldDB" id="A0A6N7Z7E4"/>
<dbReference type="InterPro" id="IPR014985">
    <property type="entry name" value="WbqC"/>
</dbReference>
<gene>
    <name evidence="1" type="ORF">GKO32_24355</name>
</gene>
<evidence type="ECO:0008006" key="3">
    <source>
        <dbReference type="Google" id="ProtNLM"/>
    </source>
</evidence>
<proteinExistence type="predicted"/>
<dbReference type="Pfam" id="PF08889">
    <property type="entry name" value="WbqC"/>
    <property type="match status" value="1"/>
</dbReference>
<reference evidence="1 2" key="1">
    <citation type="submission" date="2019-11" db="EMBL/GenBank/DDBJ databases">
        <title>Draft genome of Amycolatopsis RM579.</title>
        <authorList>
            <person name="Duangmal K."/>
            <person name="Mingma R."/>
        </authorList>
    </citation>
    <scope>NUCLEOTIDE SEQUENCE [LARGE SCALE GENOMIC DNA]</scope>
    <source>
        <strain evidence="1 2">RM579</strain>
    </source>
</reference>
<sequence>MSDWWPLGSRAACCDRIRLVAVTDPRPCAVHQPNFFPRLTTIAKIFQAEVWVVLDDVQFNARDYQHRARLAPLPDPAAQRWLTVPVHRPRGRDSRIRELLLADPDLSRRRVGQLVHQYYRRAPHWARTRDAVDEVLAALELSDHLAEVAEVSTRALLAQLGWRGEVVRSSELPASDERSARLADLTLAVGADTYLCGRGGARYLQESAFTARGLTVRYPPAPELAGRDGMRTLSALWAFAALGPDAVREQIGAAVPV</sequence>
<dbReference type="RefSeq" id="WP_154759224.1">
    <property type="nucleotide sequence ID" value="NZ_WMBA01000043.1"/>
</dbReference>
<keyword evidence="2" id="KW-1185">Reference proteome</keyword>